<protein>
    <submittedName>
        <fullName evidence="1">Uncharacterized protein</fullName>
    </submittedName>
</protein>
<gene>
    <name evidence="1" type="ORF">Col01nite_09770</name>
</gene>
<sequence length="63" mass="6852">MHRPVGFVRNVVTSAGPDYPWPVPVAHFRVVEAMGEPVVAGVWVGTGAGSLLRERHWFALLDG</sequence>
<proteinExistence type="predicted"/>
<keyword evidence="2" id="KW-1185">Reference proteome</keyword>
<organism evidence="1 2">
    <name type="scientific">Cellulomonas oligotrophica</name>
    <dbReference type="NCBI Taxonomy" id="931536"/>
    <lineage>
        <taxon>Bacteria</taxon>
        <taxon>Bacillati</taxon>
        <taxon>Actinomycetota</taxon>
        <taxon>Actinomycetes</taxon>
        <taxon>Micrococcales</taxon>
        <taxon>Cellulomonadaceae</taxon>
        <taxon>Cellulomonas</taxon>
    </lineage>
</organism>
<accession>A0ABQ4D8S3</accession>
<evidence type="ECO:0000313" key="1">
    <source>
        <dbReference type="EMBL" id="GIG31818.1"/>
    </source>
</evidence>
<comment type="caution">
    <text evidence="1">The sequence shown here is derived from an EMBL/GenBank/DDBJ whole genome shotgun (WGS) entry which is preliminary data.</text>
</comment>
<reference evidence="1 2" key="1">
    <citation type="submission" date="2021-01" db="EMBL/GenBank/DDBJ databases">
        <title>Whole genome shotgun sequence of Cellulomonas oligotrophica NBRC 109435.</title>
        <authorList>
            <person name="Komaki H."/>
            <person name="Tamura T."/>
        </authorList>
    </citation>
    <scope>NUCLEOTIDE SEQUENCE [LARGE SCALE GENOMIC DNA]</scope>
    <source>
        <strain evidence="1 2">NBRC 109435</strain>
    </source>
</reference>
<dbReference type="Proteomes" id="UP000618382">
    <property type="component" value="Unassembled WGS sequence"/>
</dbReference>
<evidence type="ECO:0000313" key="2">
    <source>
        <dbReference type="Proteomes" id="UP000618382"/>
    </source>
</evidence>
<dbReference type="EMBL" id="BONN01000002">
    <property type="protein sequence ID" value="GIG31818.1"/>
    <property type="molecule type" value="Genomic_DNA"/>
</dbReference>
<name>A0ABQ4D8S3_9CELL</name>